<gene>
    <name evidence="1" type="ORF">JZ751_028001</name>
</gene>
<name>A0A8T2PAC4_9TELE</name>
<organism evidence="1 2">
    <name type="scientific">Albula glossodonta</name>
    <name type="common">roundjaw bonefish</name>
    <dbReference type="NCBI Taxonomy" id="121402"/>
    <lineage>
        <taxon>Eukaryota</taxon>
        <taxon>Metazoa</taxon>
        <taxon>Chordata</taxon>
        <taxon>Craniata</taxon>
        <taxon>Vertebrata</taxon>
        <taxon>Euteleostomi</taxon>
        <taxon>Actinopterygii</taxon>
        <taxon>Neopterygii</taxon>
        <taxon>Teleostei</taxon>
        <taxon>Albuliformes</taxon>
        <taxon>Albulidae</taxon>
        <taxon>Albula</taxon>
    </lineage>
</organism>
<reference evidence="1" key="1">
    <citation type="thesis" date="2021" institute="BYU ScholarsArchive" country="Provo, UT, USA">
        <title>Applications of and Algorithms for Genome Assembly and Genomic Analyses with an Emphasis on Marine Teleosts.</title>
        <authorList>
            <person name="Pickett B.D."/>
        </authorList>
    </citation>
    <scope>NUCLEOTIDE SEQUENCE</scope>
    <source>
        <strain evidence="1">HI-2016</strain>
    </source>
</reference>
<dbReference type="EMBL" id="JAFBMS010000009">
    <property type="protein sequence ID" value="KAG9349554.1"/>
    <property type="molecule type" value="Genomic_DNA"/>
</dbReference>
<accession>A0A8T2PAC4</accession>
<keyword evidence="2" id="KW-1185">Reference proteome</keyword>
<dbReference type="AlphaFoldDB" id="A0A8T2PAC4"/>
<protein>
    <submittedName>
        <fullName evidence="1">Uncharacterized protein</fullName>
    </submittedName>
</protein>
<evidence type="ECO:0000313" key="2">
    <source>
        <dbReference type="Proteomes" id="UP000824540"/>
    </source>
</evidence>
<sequence>MSINYVKRFVVTTVEFPQMPPSFVDFNFASHPAQHLFVEGKETEQLKFCLALWLSASKCLWCTCVEHNYHLNTVGVTTFCIKNVILWRIFFHKYFKKNVWFCITMTRLRINPYSYLNKDKS</sequence>
<dbReference type="Proteomes" id="UP000824540">
    <property type="component" value="Unassembled WGS sequence"/>
</dbReference>
<proteinExistence type="predicted"/>
<comment type="caution">
    <text evidence="1">The sequence shown here is derived from an EMBL/GenBank/DDBJ whole genome shotgun (WGS) entry which is preliminary data.</text>
</comment>
<evidence type="ECO:0000313" key="1">
    <source>
        <dbReference type="EMBL" id="KAG9349554.1"/>
    </source>
</evidence>